<evidence type="ECO:0000313" key="2">
    <source>
        <dbReference type="EMBL" id="GBR73892.1"/>
    </source>
</evidence>
<accession>A0A388TBS8</accession>
<dbReference type="EMBL" id="BGZN01000023">
    <property type="protein sequence ID" value="GBR73892.1"/>
    <property type="molecule type" value="Genomic_DNA"/>
</dbReference>
<feature type="chain" id="PRO_5017335498" evidence="1">
    <location>
        <begin position="22"/>
        <end position="100"/>
    </location>
</feature>
<protein>
    <submittedName>
        <fullName evidence="2">TRL super family protein</fullName>
    </submittedName>
</protein>
<organism evidence="2 3">
    <name type="scientific">Termititenax aidoneus</name>
    <dbReference type="NCBI Taxonomy" id="2218524"/>
    <lineage>
        <taxon>Bacteria</taxon>
        <taxon>Bacillati</taxon>
        <taxon>Candidatus Margulisiibacteriota</taxon>
        <taxon>Candidatus Termititenacia</taxon>
        <taxon>Candidatus Termititenacales</taxon>
        <taxon>Candidatus Termititenacaceae</taxon>
        <taxon>Candidatus Termititenax</taxon>
    </lineage>
</organism>
<evidence type="ECO:0000256" key="1">
    <source>
        <dbReference type="SAM" id="SignalP"/>
    </source>
</evidence>
<dbReference type="InterPro" id="IPR025113">
    <property type="entry name" value="TRL-like"/>
</dbReference>
<reference evidence="2 3" key="1">
    <citation type="journal article" date="2019" name="ISME J.">
        <title>Genome analyses of uncultured TG2/ZB3 bacteria in 'Margulisbacteria' specifically attached to ectosymbiotic spirochetes of protists in the termite gut.</title>
        <authorList>
            <person name="Utami Y.D."/>
            <person name="Kuwahara H."/>
            <person name="Igai K."/>
            <person name="Murakami T."/>
            <person name="Sugaya K."/>
            <person name="Morikawa T."/>
            <person name="Nagura Y."/>
            <person name="Yuki M."/>
            <person name="Deevong P."/>
            <person name="Inoue T."/>
            <person name="Kihara K."/>
            <person name="Lo N."/>
            <person name="Yamada A."/>
            <person name="Ohkuma M."/>
            <person name="Hongoh Y."/>
        </authorList>
    </citation>
    <scope>NUCLEOTIDE SEQUENCE [LARGE SCALE GENOMIC DNA]</scope>
    <source>
        <strain evidence="2">NkOx7-01</strain>
    </source>
</reference>
<keyword evidence="3" id="KW-1185">Reference proteome</keyword>
<comment type="caution">
    <text evidence="2">The sequence shown here is derived from an EMBL/GenBank/DDBJ whole genome shotgun (WGS) entry which is preliminary data.</text>
</comment>
<keyword evidence="1" id="KW-0732">Signal</keyword>
<sequence>MRKILLATTVALALLVSQSFAGLLFSNVTTPLIATGSTAVPDKTGVASSYTILGLITVGDAGVKAAAENGEIKEVVYVDSNLVSLPFFVLTIQTTQVAGK</sequence>
<gene>
    <name evidence="2" type="ORF">NO1_1162</name>
</gene>
<dbReference type="AlphaFoldDB" id="A0A388TBS8"/>
<evidence type="ECO:0000313" key="3">
    <source>
        <dbReference type="Proteomes" id="UP000269352"/>
    </source>
</evidence>
<feature type="signal peptide" evidence="1">
    <location>
        <begin position="1"/>
        <end position="21"/>
    </location>
</feature>
<proteinExistence type="predicted"/>
<name>A0A388TBS8_TERA1</name>
<dbReference type="Pfam" id="PF13146">
    <property type="entry name" value="TRL"/>
    <property type="match status" value="1"/>
</dbReference>
<dbReference type="Proteomes" id="UP000269352">
    <property type="component" value="Unassembled WGS sequence"/>
</dbReference>